<evidence type="ECO:0000256" key="2">
    <source>
        <dbReference type="PROSITE-ProRule" id="PRU00504"/>
    </source>
</evidence>
<dbReference type="InterPro" id="IPR002909">
    <property type="entry name" value="IPT_dom"/>
</dbReference>
<dbReference type="InterPro" id="IPR013783">
    <property type="entry name" value="Ig-like_fold"/>
</dbReference>
<dbReference type="InterPro" id="IPR001258">
    <property type="entry name" value="NHL_repeat"/>
</dbReference>
<reference evidence="5" key="1">
    <citation type="submission" date="2024-03" db="EMBL/GenBank/DDBJ databases">
        <title>Chitinophaga horti sp. nov., isolated from garden soil.</title>
        <authorList>
            <person name="Lee D.S."/>
            <person name="Han D.M."/>
            <person name="Baek J.H."/>
            <person name="Choi D.G."/>
            <person name="Jeon J.H."/>
            <person name="Jeon C.O."/>
        </authorList>
    </citation>
    <scope>NUCLEOTIDE SEQUENCE [LARGE SCALE GENOMIC DNA]</scope>
    <source>
        <strain evidence="5">GPA1</strain>
    </source>
</reference>
<dbReference type="RefSeq" id="WP_341834845.1">
    <property type="nucleotide sequence ID" value="NZ_CP149822.1"/>
</dbReference>
<feature type="repeat" description="NHL" evidence="2">
    <location>
        <begin position="150"/>
        <end position="175"/>
    </location>
</feature>
<dbReference type="CDD" id="cd00603">
    <property type="entry name" value="IPT_PCSR"/>
    <property type="match status" value="1"/>
</dbReference>
<feature type="domain" description="IPT/TIG" evidence="3">
    <location>
        <begin position="34"/>
        <end position="111"/>
    </location>
</feature>
<dbReference type="PROSITE" id="PS51125">
    <property type="entry name" value="NHL"/>
    <property type="match status" value="1"/>
</dbReference>
<dbReference type="EMBL" id="CP149822">
    <property type="protein sequence ID" value="WZN39881.1"/>
    <property type="molecule type" value="Genomic_DNA"/>
</dbReference>
<dbReference type="Gene3D" id="2.60.40.10">
    <property type="entry name" value="Immunoglobulins"/>
    <property type="match status" value="1"/>
</dbReference>
<evidence type="ECO:0000256" key="1">
    <source>
        <dbReference type="ARBA" id="ARBA00022737"/>
    </source>
</evidence>
<sequence length="430" mass="45561">MLKAFTRYMLAAAMLLTACKKDEAKHEPGVPMTVSGFIPASGGHGTSILINGSNFSSDTADVEVTINGKKLRVIGSSLSQIIAVVPKRCGSGKVTVKIAGKEIASGGDFTYNFTRTVTTFAGNGTAGYSNGRGEDAMFNFNGVDWYRGGGIALDKSGNVYVTDVGNYCIRKIDPTGLVTTLAGTNSQGDADGTGAQARFNLLYGLAIDKDGNLFTADPGSWKIKKVTPLGVVTTYLSAATAPWLVTVNKQTNELFYVTCDWNGGIYRVPSEGVQSTIASDLYYPAGIGFDSKGNLFFASNGNHVIYKLEKDTWARTLFAGMEGAAGYVNGPATQAKFSSPYGISIDGEDNIYVAGNGTWNGIDNADQGIRFVDGKTGAVSAYAGSNIYGYMNALNENAQFRGPLAVVTDDNGVSYVIDKNNNRIRKIVSE</sequence>
<dbReference type="Pfam" id="PF01436">
    <property type="entry name" value="NHL"/>
    <property type="match status" value="1"/>
</dbReference>
<keyword evidence="1" id="KW-0677">Repeat</keyword>
<dbReference type="PROSITE" id="PS51257">
    <property type="entry name" value="PROKAR_LIPOPROTEIN"/>
    <property type="match status" value="1"/>
</dbReference>
<accession>A0ABZ2YLV6</accession>
<name>A0ABZ2YLV6_9BACT</name>
<dbReference type="InterPro" id="IPR014756">
    <property type="entry name" value="Ig_E-set"/>
</dbReference>
<organism evidence="4 5">
    <name type="scientific">Chitinophaga pollutisoli</name>
    <dbReference type="NCBI Taxonomy" id="3133966"/>
    <lineage>
        <taxon>Bacteria</taxon>
        <taxon>Pseudomonadati</taxon>
        <taxon>Bacteroidota</taxon>
        <taxon>Chitinophagia</taxon>
        <taxon>Chitinophagales</taxon>
        <taxon>Chitinophagaceae</taxon>
        <taxon>Chitinophaga</taxon>
    </lineage>
</organism>
<evidence type="ECO:0000259" key="3">
    <source>
        <dbReference type="Pfam" id="PF01833"/>
    </source>
</evidence>
<dbReference type="PANTHER" id="PTHR13833:SF71">
    <property type="entry name" value="NHL DOMAIN-CONTAINING PROTEIN"/>
    <property type="match status" value="1"/>
</dbReference>
<dbReference type="Gene3D" id="2.120.10.30">
    <property type="entry name" value="TolB, C-terminal domain"/>
    <property type="match status" value="3"/>
</dbReference>
<dbReference type="InterPro" id="IPR011042">
    <property type="entry name" value="6-blade_b-propeller_TolB-like"/>
</dbReference>
<dbReference type="PANTHER" id="PTHR13833">
    <property type="match status" value="1"/>
</dbReference>
<dbReference type="Proteomes" id="UP001485459">
    <property type="component" value="Chromosome"/>
</dbReference>
<evidence type="ECO:0000313" key="4">
    <source>
        <dbReference type="EMBL" id="WZN39881.1"/>
    </source>
</evidence>
<protein>
    <submittedName>
        <fullName evidence="4">IPT/TIG domain-containing protein</fullName>
    </submittedName>
</protein>
<dbReference type="SUPFAM" id="SSF101898">
    <property type="entry name" value="NHL repeat"/>
    <property type="match status" value="1"/>
</dbReference>
<keyword evidence="5" id="KW-1185">Reference proteome</keyword>
<gene>
    <name evidence="4" type="ORF">WJU16_18040</name>
</gene>
<proteinExistence type="predicted"/>
<dbReference type="Pfam" id="PF01833">
    <property type="entry name" value="TIG"/>
    <property type="match status" value="1"/>
</dbReference>
<dbReference type="SUPFAM" id="SSF81296">
    <property type="entry name" value="E set domains"/>
    <property type="match status" value="1"/>
</dbReference>
<evidence type="ECO:0000313" key="5">
    <source>
        <dbReference type="Proteomes" id="UP001485459"/>
    </source>
</evidence>